<gene>
    <name evidence="2" type="ORF">K435DRAFT_777506</name>
</gene>
<dbReference type="AlphaFoldDB" id="A0A4S8M7R5"/>
<feature type="compositionally biased region" description="Polar residues" evidence="1">
    <location>
        <begin position="90"/>
        <end position="104"/>
    </location>
</feature>
<evidence type="ECO:0000313" key="3">
    <source>
        <dbReference type="Proteomes" id="UP000297245"/>
    </source>
</evidence>
<proteinExistence type="predicted"/>
<evidence type="ECO:0000256" key="1">
    <source>
        <dbReference type="SAM" id="MobiDB-lite"/>
    </source>
</evidence>
<feature type="compositionally biased region" description="Polar residues" evidence="1">
    <location>
        <begin position="22"/>
        <end position="32"/>
    </location>
</feature>
<organism evidence="2 3">
    <name type="scientific">Dendrothele bispora (strain CBS 962.96)</name>
    <dbReference type="NCBI Taxonomy" id="1314807"/>
    <lineage>
        <taxon>Eukaryota</taxon>
        <taxon>Fungi</taxon>
        <taxon>Dikarya</taxon>
        <taxon>Basidiomycota</taxon>
        <taxon>Agaricomycotina</taxon>
        <taxon>Agaricomycetes</taxon>
        <taxon>Agaricomycetidae</taxon>
        <taxon>Agaricales</taxon>
        <taxon>Agaricales incertae sedis</taxon>
        <taxon>Dendrothele</taxon>
    </lineage>
</organism>
<feature type="region of interest" description="Disordered" evidence="1">
    <location>
        <begin position="444"/>
        <end position="468"/>
    </location>
</feature>
<dbReference type="Proteomes" id="UP000297245">
    <property type="component" value="Unassembled WGS sequence"/>
</dbReference>
<sequence length="468" mass="51635">MNASKNNSLCNATDGLPRDSELNVSQSGSASSLLVGEGTSPEDSSTSARRTDKEPIPDGHNTISSKGFDTNGNRDEVVNGNCRELDTENENVSVPTTANLQNSPIGLDDIAQLNTDDDSPIARPGEAAQQSQRTSPLVGDGSHLRFDDALVPEHDYSLLFSVPGKAIDTNGMASGAHVPEKFYTKEEIDWLSTKTKLQSFLIQVDDYVVPSNQWSEQIGEKKMCAYYDPSAECVLEHREVLEGLDNTEWASVKSLVFHEYGQTPDGCTAYAYLGAFSVRKDSKALSMDEWEFVEVQTKACLWERFAELKGLITFEEMQKFYKLVYCFVMDPLDDDVQLDVQEILEKEQKKGAGEESQQEESDHHHSSQASPLQAASDVLPPAGSGDTPNDSSSPGPRVTEETHRTRCNWQKSHSAPAVPESATVTYENDWSKAAMDDTQATVFNHKRSHDQPPRVRSRKMTGAGLLHH</sequence>
<keyword evidence="3" id="KW-1185">Reference proteome</keyword>
<name>A0A4S8M7R5_DENBC</name>
<feature type="compositionally biased region" description="Polar residues" evidence="1">
    <location>
        <begin position="1"/>
        <end position="11"/>
    </location>
</feature>
<accession>A0A4S8M7R5</accession>
<feature type="compositionally biased region" description="Polar residues" evidence="1">
    <location>
        <begin position="61"/>
        <end position="71"/>
    </location>
</feature>
<protein>
    <submittedName>
        <fullName evidence="2">Uncharacterized protein</fullName>
    </submittedName>
</protein>
<feature type="region of interest" description="Disordered" evidence="1">
    <location>
        <begin position="347"/>
        <end position="422"/>
    </location>
</feature>
<reference evidence="2 3" key="1">
    <citation type="journal article" date="2019" name="Nat. Ecol. Evol.">
        <title>Megaphylogeny resolves global patterns of mushroom evolution.</title>
        <authorList>
            <person name="Varga T."/>
            <person name="Krizsan K."/>
            <person name="Foldi C."/>
            <person name="Dima B."/>
            <person name="Sanchez-Garcia M."/>
            <person name="Sanchez-Ramirez S."/>
            <person name="Szollosi G.J."/>
            <person name="Szarkandi J.G."/>
            <person name="Papp V."/>
            <person name="Albert L."/>
            <person name="Andreopoulos W."/>
            <person name="Angelini C."/>
            <person name="Antonin V."/>
            <person name="Barry K.W."/>
            <person name="Bougher N.L."/>
            <person name="Buchanan P."/>
            <person name="Buyck B."/>
            <person name="Bense V."/>
            <person name="Catcheside P."/>
            <person name="Chovatia M."/>
            <person name="Cooper J."/>
            <person name="Damon W."/>
            <person name="Desjardin D."/>
            <person name="Finy P."/>
            <person name="Geml J."/>
            <person name="Haridas S."/>
            <person name="Hughes K."/>
            <person name="Justo A."/>
            <person name="Karasinski D."/>
            <person name="Kautmanova I."/>
            <person name="Kiss B."/>
            <person name="Kocsube S."/>
            <person name="Kotiranta H."/>
            <person name="LaButti K.M."/>
            <person name="Lechner B.E."/>
            <person name="Liimatainen K."/>
            <person name="Lipzen A."/>
            <person name="Lukacs Z."/>
            <person name="Mihaltcheva S."/>
            <person name="Morgado L.N."/>
            <person name="Niskanen T."/>
            <person name="Noordeloos M.E."/>
            <person name="Ohm R.A."/>
            <person name="Ortiz-Santana B."/>
            <person name="Ovrebo C."/>
            <person name="Racz N."/>
            <person name="Riley R."/>
            <person name="Savchenko A."/>
            <person name="Shiryaev A."/>
            <person name="Soop K."/>
            <person name="Spirin V."/>
            <person name="Szebenyi C."/>
            <person name="Tomsovsky M."/>
            <person name="Tulloss R.E."/>
            <person name="Uehling J."/>
            <person name="Grigoriev I.V."/>
            <person name="Vagvolgyi C."/>
            <person name="Papp T."/>
            <person name="Martin F.M."/>
            <person name="Miettinen O."/>
            <person name="Hibbett D.S."/>
            <person name="Nagy L.G."/>
        </authorList>
    </citation>
    <scope>NUCLEOTIDE SEQUENCE [LARGE SCALE GENOMIC DNA]</scope>
    <source>
        <strain evidence="2 3">CBS 962.96</strain>
    </source>
</reference>
<feature type="region of interest" description="Disordered" evidence="1">
    <location>
        <begin position="1"/>
        <end position="141"/>
    </location>
</feature>
<dbReference type="EMBL" id="ML179137">
    <property type="protein sequence ID" value="THU98362.1"/>
    <property type="molecule type" value="Genomic_DNA"/>
</dbReference>
<evidence type="ECO:0000313" key="2">
    <source>
        <dbReference type="EMBL" id="THU98362.1"/>
    </source>
</evidence>